<feature type="compositionally biased region" description="Low complexity" evidence="11">
    <location>
        <begin position="136"/>
        <end position="156"/>
    </location>
</feature>
<protein>
    <submittedName>
        <fullName evidence="14">Uncharacterized protein</fullName>
    </submittedName>
</protein>
<feature type="region of interest" description="Disordered" evidence="11">
    <location>
        <begin position="113"/>
        <end position="157"/>
    </location>
</feature>
<evidence type="ECO:0000313" key="14">
    <source>
        <dbReference type="EMBL" id="CAJ0561107.1"/>
    </source>
</evidence>
<dbReference type="PANTHER" id="PTHR46587">
    <property type="entry name" value="NUCLEAR HORMONE RECEPTOR FAMILY"/>
    <property type="match status" value="1"/>
</dbReference>
<name>A0AA36FPT2_9BILA</name>
<dbReference type="PROSITE" id="PS51843">
    <property type="entry name" value="NR_LBD"/>
    <property type="match status" value="1"/>
</dbReference>
<evidence type="ECO:0000256" key="9">
    <source>
        <dbReference type="ARBA" id="ARBA00023170"/>
    </source>
</evidence>
<dbReference type="PROSITE" id="PS51030">
    <property type="entry name" value="NUCLEAR_REC_DBD_2"/>
    <property type="match status" value="1"/>
</dbReference>
<keyword evidence="5" id="KW-0862">Zinc</keyword>
<keyword evidence="4" id="KW-0863">Zinc-finger</keyword>
<dbReference type="InterPro" id="IPR001628">
    <property type="entry name" value="Znf_hrmn_rcpt"/>
</dbReference>
<evidence type="ECO:0000256" key="3">
    <source>
        <dbReference type="ARBA" id="ARBA00022723"/>
    </source>
</evidence>
<dbReference type="Pfam" id="PF00104">
    <property type="entry name" value="Hormone_recep"/>
    <property type="match status" value="1"/>
</dbReference>
<dbReference type="InterPro" id="IPR013088">
    <property type="entry name" value="Znf_NHR/GATA"/>
</dbReference>
<dbReference type="GO" id="GO:0008270">
    <property type="term" value="F:zinc ion binding"/>
    <property type="evidence" value="ECO:0007669"/>
    <property type="project" value="UniProtKB-KW"/>
</dbReference>
<evidence type="ECO:0000256" key="1">
    <source>
        <dbReference type="ARBA" id="ARBA00004123"/>
    </source>
</evidence>
<keyword evidence="8" id="KW-0804">Transcription</keyword>
<evidence type="ECO:0000256" key="5">
    <source>
        <dbReference type="ARBA" id="ARBA00022833"/>
    </source>
</evidence>
<evidence type="ECO:0000259" key="12">
    <source>
        <dbReference type="PROSITE" id="PS51030"/>
    </source>
</evidence>
<dbReference type="GO" id="GO:0005634">
    <property type="term" value="C:nucleus"/>
    <property type="evidence" value="ECO:0007669"/>
    <property type="project" value="UniProtKB-SubCell"/>
</dbReference>
<gene>
    <name evidence="14" type="ORF">MSPICULIGERA_LOCUS1734</name>
</gene>
<comment type="subcellular location">
    <subcellularLocation>
        <location evidence="1">Nucleus</location>
    </subcellularLocation>
</comment>
<keyword evidence="6" id="KW-0805">Transcription regulation</keyword>
<evidence type="ECO:0000259" key="13">
    <source>
        <dbReference type="PROSITE" id="PS51843"/>
    </source>
</evidence>
<dbReference type="SMART" id="SM00430">
    <property type="entry name" value="HOLI"/>
    <property type="match status" value="1"/>
</dbReference>
<dbReference type="GO" id="GO:0000978">
    <property type="term" value="F:RNA polymerase II cis-regulatory region sequence-specific DNA binding"/>
    <property type="evidence" value="ECO:0007669"/>
    <property type="project" value="InterPro"/>
</dbReference>
<comment type="caution">
    <text evidence="14">The sequence shown here is derived from an EMBL/GenBank/DDBJ whole genome shotgun (WGS) entry which is preliminary data.</text>
</comment>
<evidence type="ECO:0000256" key="7">
    <source>
        <dbReference type="ARBA" id="ARBA00023125"/>
    </source>
</evidence>
<organism evidence="14 15">
    <name type="scientific">Mesorhabditis spiculigera</name>
    <dbReference type="NCBI Taxonomy" id="96644"/>
    <lineage>
        <taxon>Eukaryota</taxon>
        <taxon>Metazoa</taxon>
        <taxon>Ecdysozoa</taxon>
        <taxon>Nematoda</taxon>
        <taxon>Chromadorea</taxon>
        <taxon>Rhabditida</taxon>
        <taxon>Rhabditina</taxon>
        <taxon>Rhabditomorpha</taxon>
        <taxon>Rhabditoidea</taxon>
        <taxon>Rhabditidae</taxon>
        <taxon>Mesorhabditinae</taxon>
        <taxon>Mesorhabditis</taxon>
    </lineage>
</organism>
<dbReference type="SUPFAM" id="SSF57716">
    <property type="entry name" value="Glucocorticoid receptor-like (DNA-binding domain)"/>
    <property type="match status" value="1"/>
</dbReference>
<dbReference type="PANTHER" id="PTHR46587:SF6">
    <property type="entry name" value="NUCLEAR HORMONE RECEPTOR FAMILY"/>
    <property type="match status" value="1"/>
</dbReference>
<reference evidence="14" key="1">
    <citation type="submission" date="2023-06" db="EMBL/GenBank/DDBJ databases">
        <authorList>
            <person name="Delattre M."/>
        </authorList>
    </citation>
    <scope>NUCLEOTIDE SEQUENCE</scope>
    <source>
        <strain evidence="14">AF72</strain>
    </source>
</reference>
<evidence type="ECO:0000256" key="10">
    <source>
        <dbReference type="ARBA" id="ARBA00023242"/>
    </source>
</evidence>
<keyword evidence="10" id="KW-0539">Nucleus</keyword>
<feature type="non-terminal residue" evidence="14">
    <location>
        <position position="431"/>
    </location>
</feature>
<evidence type="ECO:0000256" key="8">
    <source>
        <dbReference type="ARBA" id="ARBA00023163"/>
    </source>
</evidence>
<dbReference type="GO" id="GO:0003700">
    <property type="term" value="F:DNA-binding transcription factor activity"/>
    <property type="evidence" value="ECO:0007669"/>
    <property type="project" value="InterPro"/>
</dbReference>
<evidence type="ECO:0000256" key="2">
    <source>
        <dbReference type="ARBA" id="ARBA00005993"/>
    </source>
</evidence>
<dbReference type="CDD" id="cd06960">
    <property type="entry name" value="NR_DBD_HNF4A"/>
    <property type="match status" value="1"/>
</dbReference>
<dbReference type="SMART" id="SM00399">
    <property type="entry name" value="ZnF_C4"/>
    <property type="match status" value="1"/>
</dbReference>
<dbReference type="Gene3D" id="3.30.50.10">
    <property type="entry name" value="Erythroid Transcription Factor GATA-1, subunit A"/>
    <property type="match status" value="1"/>
</dbReference>
<dbReference type="Gene3D" id="1.10.565.10">
    <property type="entry name" value="Retinoid X Receptor"/>
    <property type="match status" value="1"/>
</dbReference>
<dbReference type="AlphaFoldDB" id="A0AA36FPT2"/>
<dbReference type="SUPFAM" id="SSF48508">
    <property type="entry name" value="Nuclear receptor ligand-binding domain"/>
    <property type="match status" value="1"/>
</dbReference>
<dbReference type="Pfam" id="PF00105">
    <property type="entry name" value="zf-C4"/>
    <property type="match status" value="1"/>
</dbReference>
<keyword evidence="9" id="KW-0675">Receptor</keyword>
<sequence>MMATLRTGSGLPFKEEPMDEEVLIDEPGPSATVPCLVCGRMTNTGQHYGVQSCLGCKTFFRRVVIKGNQPKCKYDGNCKLVKGYNQKRICRSCRLQRCLDIGMTEKALHPCRDAIGKRRRSPDEARSRSGSESEEGPPGASPDSSAPSAAGYSPDANQTQRAAAALSLLNAVRDGDIVMRSRLSVAHGHTPADDPEHFYAIPPAEVLLSRLSLNASIGDALRADLILIREWVERLVPLATLGAESQRGLISQFSLKHTILEHGLLTQRIPFFQNVWFYGDLSCYLTNLESIPEPIRALVTPPIQAHHSLLQPLFRWLREEIVTSLDRLKPSTTEVAAIKLISLLSREGTALEPTELQTVERLRDEVLLGLHQHYVATQHPSIPQRIGELLMFCGTLSLASHRGREQLRMLQFFDRGGFDPQSYDQLFPRLP</sequence>
<comment type="similarity">
    <text evidence="2">Belongs to the nuclear hormone receptor family.</text>
</comment>
<evidence type="ECO:0000256" key="4">
    <source>
        <dbReference type="ARBA" id="ARBA00022771"/>
    </source>
</evidence>
<feature type="domain" description="Nuclear receptor" evidence="12">
    <location>
        <begin position="32"/>
        <end position="110"/>
    </location>
</feature>
<proteinExistence type="inferred from homology"/>
<dbReference type="InterPro" id="IPR049636">
    <property type="entry name" value="HNF4-like_DBD"/>
</dbReference>
<keyword evidence="15" id="KW-1185">Reference proteome</keyword>
<dbReference type="PRINTS" id="PR00047">
    <property type="entry name" value="STROIDFINGER"/>
</dbReference>
<feature type="compositionally biased region" description="Basic and acidic residues" evidence="11">
    <location>
        <begin position="113"/>
        <end position="131"/>
    </location>
</feature>
<dbReference type="Proteomes" id="UP001177023">
    <property type="component" value="Unassembled WGS sequence"/>
</dbReference>
<dbReference type="EMBL" id="CATQJA010000528">
    <property type="protein sequence ID" value="CAJ0561107.1"/>
    <property type="molecule type" value="Genomic_DNA"/>
</dbReference>
<keyword evidence="7" id="KW-0238">DNA-binding</keyword>
<evidence type="ECO:0000313" key="15">
    <source>
        <dbReference type="Proteomes" id="UP001177023"/>
    </source>
</evidence>
<keyword evidence="3" id="KW-0479">Metal-binding</keyword>
<dbReference type="InterPro" id="IPR035500">
    <property type="entry name" value="NHR-like_dom_sf"/>
</dbReference>
<dbReference type="InterPro" id="IPR000536">
    <property type="entry name" value="Nucl_hrmn_rcpt_lig-bd"/>
</dbReference>
<evidence type="ECO:0000256" key="11">
    <source>
        <dbReference type="SAM" id="MobiDB-lite"/>
    </source>
</evidence>
<accession>A0AA36FPT2</accession>
<feature type="domain" description="NR LBD" evidence="13">
    <location>
        <begin position="175"/>
        <end position="429"/>
    </location>
</feature>
<evidence type="ECO:0000256" key="6">
    <source>
        <dbReference type="ARBA" id="ARBA00023015"/>
    </source>
</evidence>